<dbReference type="InterPro" id="IPR036291">
    <property type="entry name" value="NAD(P)-bd_dom_sf"/>
</dbReference>
<dbReference type="SUPFAM" id="SSF50129">
    <property type="entry name" value="GroES-like"/>
    <property type="match status" value="1"/>
</dbReference>
<dbReference type="EMBL" id="MCGO01000114">
    <property type="protein sequence ID" value="ORY26438.1"/>
    <property type="molecule type" value="Genomic_DNA"/>
</dbReference>
<dbReference type="OrthoDB" id="9992527at2759"/>
<dbReference type="PANTHER" id="PTHR45348">
    <property type="entry name" value="HYPOTHETICAL OXIDOREDUCTASE (EUROFUNG)"/>
    <property type="match status" value="1"/>
</dbReference>
<dbReference type="Gene3D" id="3.90.180.10">
    <property type="entry name" value="Medium-chain alcohol dehydrogenases, catalytic domain"/>
    <property type="match status" value="1"/>
</dbReference>
<dbReference type="SUPFAM" id="SSF51735">
    <property type="entry name" value="NAD(P)-binding Rossmann-fold domains"/>
    <property type="match status" value="1"/>
</dbReference>
<keyword evidence="3" id="KW-1185">Reference proteome</keyword>
<dbReference type="AlphaFoldDB" id="A0A1Y2AV16"/>
<protein>
    <submittedName>
        <fullName evidence="2">GroES-like protein</fullName>
    </submittedName>
</protein>
<dbReference type="InterPro" id="IPR047122">
    <property type="entry name" value="Trans-enoyl_RdTase-like"/>
</dbReference>
<evidence type="ECO:0000313" key="3">
    <source>
        <dbReference type="Proteomes" id="UP000193642"/>
    </source>
</evidence>
<name>A0A1Y2AV16_9FUNG</name>
<dbReference type="PANTHER" id="PTHR45348:SF5">
    <property type="entry name" value="OXIDOREDUCTASE, PUTATIVE (AFU_ORTHOLOGUE AFUA_8G01420)-RELATED"/>
    <property type="match status" value="1"/>
</dbReference>
<dbReference type="Proteomes" id="UP000193642">
    <property type="component" value="Unassembled WGS sequence"/>
</dbReference>
<proteinExistence type="predicted"/>
<feature type="non-terminal residue" evidence="2">
    <location>
        <position position="1"/>
    </location>
</feature>
<feature type="domain" description="Enoyl reductase (ER)" evidence="1">
    <location>
        <begin position="7"/>
        <end position="353"/>
    </location>
</feature>
<reference evidence="2 3" key="1">
    <citation type="submission" date="2016-07" db="EMBL/GenBank/DDBJ databases">
        <title>Pervasive Adenine N6-methylation of Active Genes in Fungi.</title>
        <authorList>
            <consortium name="DOE Joint Genome Institute"/>
            <person name="Mondo S.J."/>
            <person name="Dannebaum R.O."/>
            <person name="Kuo R.C."/>
            <person name="Labutti K."/>
            <person name="Haridas S."/>
            <person name="Kuo A."/>
            <person name="Salamov A."/>
            <person name="Ahrendt S.R."/>
            <person name="Lipzen A."/>
            <person name="Sullivan W."/>
            <person name="Andreopoulos W.B."/>
            <person name="Clum A."/>
            <person name="Lindquist E."/>
            <person name="Daum C."/>
            <person name="Ramamoorthy G.K."/>
            <person name="Gryganskyi A."/>
            <person name="Culley D."/>
            <person name="Magnuson J.K."/>
            <person name="James T.Y."/>
            <person name="O'Malley M.A."/>
            <person name="Stajich J.E."/>
            <person name="Spatafora J.W."/>
            <person name="Visel A."/>
            <person name="Grigoriev I.V."/>
        </authorList>
    </citation>
    <scope>NUCLEOTIDE SEQUENCE [LARGE SCALE GENOMIC DNA]</scope>
    <source>
        <strain evidence="2 3">JEL800</strain>
    </source>
</reference>
<accession>A0A1Y2AV16</accession>
<evidence type="ECO:0000313" key="2">
    <source>
        <dbReference type="EMBL" id="ORY26438.1"/>
    </source>
</evidence>
<dbReference type="GO" id="GO:0016651">
    <property type="term" value="F:oxidoreductase activity, acting on NAD(P)H"/>
    <property type="evidence" value="ECO:0007669"/>
    <property type="project" value="InterPro"/>
</dbReference>
<organism evidence="2 3">
    <name type="scientific">Rhizoclosmatium globosum</name>
    <dbReference type="NCBI Taxonomy" id="329046"/>
    <lineage>
        <taxon>Eukaryota</taxon>
        <taxon>Fungi</taxon>
        <taxon>Fungi incertae sedis</taxon>
        <taxon>Chytridiomycota</taxon>
        <taxon>Chytridiomycota incertae sedis</taxon>
        <taxon>Chytridiomycetes</taxon>
        <taxon>Chytridiales</taxon>
        <taxon>Chytriomycetaceae</taxon>
        <taxon>Rhizoclosmatium</taxon>
    </lineage>
</organism>
<dbReference type="InterPro" id="IPR011032">
    <property type="entry name" value="GroES-like_sf"/>
</dbReference>
<dbReference type="STRING" id="329046.A0A1Y2AV16"/>
<dbReference type="Gene3D" id="3.40.50.720">
    <property type="entry name" value="NAD(P)-binding Rossmann-like Domain"/>
    <property type="match status" value="1"/>
</dbReference>
<dbReference type="InterPro" id="IPR013154">
    <property type="entry name" value="ADH-like_N"/>
</dbReference>
<dbReference type="InterPro" id="IPR020843">
    <property type="entry name" value="ER"/>
</dbReference>
<gene>
    <name evidence="2" type="ORF">BCR33DRAFT_759755</name>
</gene>
<sequence>MKEIIVHPSPTLHTTSHDIPIPSPASNEIVIKVIVAGSNVKDWDHLTRLNISLNSGDDIAGIIHQLGADVEKNNEFRVGDRVAAFHPMMSPHGAFAEYAVAPEHTVFKIPEKISFEEAATIPLILTTAALTLFRRQKLPPPWTPFPPSSPPIPLIIYGASSSLGTSLIKLARASNIHPIIAIAGSSTSHISALLDSSNGDKLIDYRIGIDEMKSAVSSALGNLECHHAVDAISSKSGKTWIPVSQMMTPSTPSAPSYLSVVSGANAYDEPEIQSGVQIVYTYCGTAHSGEYKPGMPKQDVANRGIMLRYASRMLADGRLSGMPFEIVEGGLDGVEKGLRMLKEGKAKGNKFVFRVAEY</sequence>
<dbReference type="SMART" id="SM00829">
    <property type="entry name" value="PKS_ER"/>
    <property type="match status" value="1"/>
</dbReference>
<comment type="caution">
    <text evidence="2">The sequence shown here is derived from an EMBL/GenBank/DDBJ whole genome shotgun (WGS) entry which is preliminary data.</text>
</comment>
<dbReference type="CDD" id="cd08249">
    <property type="entry name" value="enoyl_reductase_like"/>
    <property type="match status" value="1"/>
</dbReference>
<evidence type="ECO:0000259" key="1">
    <source>
        <dbReference type="SMART" id="SM00829"/>
    </source>
</evidence>
<dbReference type="Pfam" id="PF08240">
    <property type="entry name" value="ADH_N"/>
    <property type="match status" value="1"/>
</dbReference>